<sequence length="169" mass="17693">MVISGILLIVGGVLALLLPFAASLTATLIVGWAFLFAGAFHVVAAFRGKDSRAWNGVFGVVELLLGASFVFNPLSGMVSLTIVLGALFLASGVMQLYLAWQRRGADSVWMMGLSGVISVALALLIAFNLLQASAAVPGILLGIELISTGVAFLMLRPRLDTNMDDARTA</sequence>
<keyword evidence="1" id="KW-1133">Transmembrane helix</keyword>
<comment type="caution">
    <text evidence="2">The sequence shown here is derived from an EMBL/GenBank/DDBJ whole genome shotgun (WGS) entry which is preliminary data.</text>
</comment>
<evidence type="ECO:0000313" key="2">
    <source>
        <dbReference type="EMBL" id="KUF10517.1"/>
    </source>
</evidence>
<feature type="transmembrane region" description="Helical" evidence="1">
    <location>
        <begin position="107"/>
        <end position="129"/>
    </location>
</feature>
<dbReference type="EMBL" id="LPXO01000006">
    <property type="protein sequence ID" value="KUF10517.1"/>
    <property type="molecule type" value="Genomic_DNA"/>
</dbReference>
<dbReference type="STRING" id="1685382.AVJ23_11595"/>
<protein>
    <recommendedName>
        <fullName evidence="4">HdeD</fullName>
    </recommendedName>
</protein>
<keyword evidence="1" id="KW-0472">Membrane</keyword>
<dbReference type="GO" id="GO:0005886">
    <property type="term" value="C:plasma membrane"/>
    <property type="evidence" value="ECO:0007669"/>
    <property type="project" value="TreeGrafter"/>
</dbReference>
<name>A0A0W7WIS5_9RHOB</name>
<dbReference type="PANTHER" id="PTHR34989:SF1">
    <property type="entry name" value="PROTEIN HDED"/>
    <property type="match status" value="1"/>
</dbReference>
<gene>
    <name evidence="2" type="ORF">AVJ23_11595</name>
</gene>
<proteinExistence type="predicted"/>
<reference evidence="2 3" key="1">
    <citation type="submission" date="2015-12" db="EMBL/GenBank/DDBJ databases">
        <authorList>
            <person name="Shamseldin A."/>
            <person name="Moawad H."/>
            <person name="Abd El-Rahim W.M."/>
            <person name="Sadowsky M.J."/>
        </authorList>
    </citation>
    <scope>NUCLEOTIDE SEQUENCE [LARGE SCALE GENOMIC DNA]</scope>
    <source>
        <strain evidence="2 3">SJ5A-1</strain>
    </source>
</reference>
<organism evidence="2 3">
    <name type="scientific">Pseudoponticoccus marisrubri</name>
    <dbReference type="NCBI Taxonomy" id="1685382"/>
    <lineage>
        <taxon>Bacteria</taxon>
        <taxon>Pseudomonadati</taxon>
        <taxon>Pseudomonadota</taxon>
        <taxon>Alphaproteobacteria</taxon>
        <taxon>Rhodobacterales</taxon>
        <taxon>Roseobacteraceae</taxon>
        <taxon>Pseudoponticoccus</taxon>
    </lineage>
</organism>
<dbReference type="Proteomes" id="UP000054396">
    <property type="component" value="Unassembled WGS sequence"/>
</dbReference>
<feature type="transmembrane region" description="Helical" evidence="1">
    <location>
        <begin position="135"/>
        <end position="155"/>
    </location>
</feature>
<evidence type="ECO:0000256" key="1">
    <source>
        <dbReference type="SAM" id="Phobius"/>
    </source>
</evidence>
<dbReference type="AlphaFoldDB" id="A0A0W7WIS5"/>
<dbReference type="PANTHER" id="PTHR34989">
    <property type="entry name" value="PROTEIN HDED"/>
    <property type="match status" value="1"/>
</dbReference>
<accession>A0A0W7WIS5</accession>
<evidence type="ECO:0000313" key="3">
    <source>
        <dbReference type="Proteomes" id="UP000054396"/>
    </source>
</evidence>
<feature type="transmembrane region" description="Helical" evidence="1">
    <location>
        <begin position="25"/>
        <end position="46"/>
    </location>
</feature>
<keyword evidence="3" id="KW-1185">Reference proteome</keyword>
<feature type="transmembrane region" description="Helical" evidence="1">
    <location>
        <begin position="53"/>
        <end position="71"/>
    </location>
</feature>
<feature type="transmembrane region" description="Helical" evidence="1">
    <location>
        <begin position="77"/>
        <end position="100"/>
    </location>
</feature>
<evidence type="ECO:0008006" key="4">
    <source>
        <dbReference type="Google" id="ProtNLM"/>
    </source>
</evidence>
<dbReference type="Pfam" id="PF03729">
    <property type="entry name" value="DUF308"/>
    <property type="match status" value="1"/>
</dbReference>
<dbReference type="InterPro" id="IPR005325">
    <property type="entry name" value="DUF308_memb"/>
</dbReference>
<keyword evidence="1" id="KW-0812">Transmembrane</keyword>
<dbReference type="InterPro" id="IPR052712">
    <property type="entry name" value="Acid_resist_chaperone_HdeD"/>
</dbReference>